<reference evidence="3 4" key="1">
    <citation type="submission" date="2019-09" db="EMBL/GenBank/DDBJ databases">
        <authorList>
            <person name="Li Y."/>
        </authorList>
    </citation>
    <scope>NUCLEOTIDE SEQUENCE [LARGE SCALE GENOMIC DNA]</scope>
    <source>
        <strain evidence="3 4">L3-3HA</strain>
    </source>
</reference>
<dbReference type="OrthoDB" id="6478907at2"/>
<dbReference type="InterPro" id="IPR010815">
    <property type="entry name" value="DUF1418"/>
</dbReference>
<evidence type="ECO:0000313" key="3">
    <source>
        <dbReference type="EMBL" id="KAA9001056.1"/>
    </source>
</evidence>
<dbReference type="AlphaFoldDB" id="A0A5J5G2N7"/>
<sequence>MPASPGEKKQELTVAAIHLIYHESESVMPLAGHGGNMRSLGDLPKGVLILEAVGILLLGAVYLHVQQMITLPGVFASHAGLVGTVLAGVALMVPAAACLVWRTVQGFPALFGGGPSATTPRPSEKDSSTPADAERESAAKETKDRDSDH</sequence>
<evidence type="ECO:0000313" key="4">
    <source>
        <dbReference type="Proteomes" id="UP000335415"/>
    </source>
</evidence>
<keyword evidence="2" id="KW-1133">Transmembrane helix</keyword>
<feature type="transmembrane region" description="Helical" evidence="2">
    <location>
        <begin position="77"/>
        <end position="101"/>
    </location>
</feature>
<proteinExistence type="predicted"/>
<feature type="region of interest" description="Disordered" evidence="1">
    <location>
        <begin position="112"/>
        <end position="149"/>
    </location>
</feature>
<dbReference type="Pfam" id="PF07214">
    <property type="entry name" value="DUF1418"/>
    <property type="match status" value="1"/>
</dbReference>
<keyword evidence="2" id="KW-0472">Membrane</keyword>
<comment type="caution">
    <text evidence="3">The sequence shown here is derived from an EMBL/GenBank/DDBJ whole genome shotgun (WGS) entry which is preliminary data.</text>
</comment>
<keyword evidence="4" id="KW-1185">Reference proteome</keyword>
<organism evidence="3 4">
    <name type="scientific">Affinibrenneria salicis</name>
    <dbReference type="NCBI Taxonomy" id="2590031"/>
    <lineage>
        <taxon>Bacteria</taxon>
        <taxon>Pseudomonadati</taxon>
        <taxon>Pseudomonadota</taxon>
        <taxon>Gammaproteobacteria</taxon>
        <taxon>Enterobacterales</taxon>
        <taxon>Pectobacteriaceae</taxon>
        <taxon>Affinibrenneria</taxon>
    </lineage>
</organism>
<protein>
    <submittedName>
        <fullName evidence="3">DUF1418 family protein</fullName>
    </submittedName>
</protein>
<evidence type="ECO:0000256" key="1">
    <source>
        <dbReference type="SAM" id="MobiDB-lite"/>
    </source>
</evidence>
<evidence type="ECO:0000256" key="2">
    <source>
        <dbReference type="SAM" id="Phobius"/>
    </source>
</evidence>
<feature type="transmembrane region" description="Helical" evidence="2">
    <location>
        <begin position="47"/>
        <end position="65"/>
    </location>
</feature>
<keyword evidence="2" id="KW-0812">Transmembrane</keyword>
<feature type="compositionally biased region" description="Basic and acidic residues" evidence="1">
    <location>
        <begin position="122"/>
        <end position="149"/>
    </location>
</feature>
<name>A0A5J5G2N7_9GAMM</name>
<gene>
    <name evidence="3" type="ORF">FJU30_07300</name>
</gene>
<accession>A0A5J5G2N7</accession>
<dbReference type="EMBL" id="VYKJ01000003">
    <property type="protein sequence ID" value="KAA9001056.1"/>
    <property type="molecule type" value="Genomic_DNA"/>
</dbReference>
<dbReference type="Proteomes" id="UP000335415">
    <property type="component" value="Unassembled WGS sequence"/>
</dbReference>